<proteinExistence type="predicted"/>
<protein>
    <submittedName>
        <fullName evidence="1">Uncharacterized protein</fullName>
    </submittedName>
</protein>
<gene>
    <name evidence="1" type="ORF">Moror_9684</name>
</gene>
<dbReference type="KEGG" id="mrr:Moror_9684"/>
<dbReference type="EMBL" id="AWSO01000906">
    <property type="protein sequence ID" value="ESK86668.1"/>
    <property type="molecule type" value="Genomic_DNA"/>
</dbReference>
<keyword evidence="2" id="KW-1185">Reference proteome</keyword>
<dbReference type="AlphaFoldDB" id="V2WIN0"/>
<organism evidence="1 2">
    <name type="scientific">Moniliophthora roreri (strain MCA 2997)</name>
    <name type="common">Cocoa frosty pod rot fungus</name>
    <name type="synonym">Crinipellis roreri</name>
    <dbReference type="NCBI Taxonomy" id="1381753"/>
    <lineage>
        <taxon>Eukaryota</taxon>
        <taxon>Fungi</taxon>
        <taxon>Dikarya</taxon>
        <taxon>Basidiomycota</taxon>
        <taxon>Agaricomycotina</taxon>
        <taxon>Agaricomycetes</taxon>
        <taxon>Agaricomycetidae</taxon>
        <taxon>Agaricales</taxon>
        <taxon>Marasmiineae</taxon>
        <taxon>Marasmiaceae</taxon>
        <taxon>Moniliophthora</taxon>
    </lineage>
</organism>
<dbReference type="Gene3D" id="3.40.50.300">
    <property type="entry name" value="P-loop containing nucleotide triphosphate hydrolases"/>
    <property type="match status" value="1"/>
</dbReference>
<dbReference type="InterPro" id="IPR027417">
    <property type="entry name" value="P-loop_NTPase"/>
</dbReference>
<evidence type="ECO:0000313" key="1">
    <source>
        <dbReference type="EMBL" id="ESK86668.1"/>
    </source>
</evidence>
<dbReference type="HOGENOM" id="CLU_155619_0_0_1"/>
<dbReference type="Proteomes" id="UP000017559">
    <property type="component" value="Unassembled WGS sequence"/>
</dbReference>
<comment type="caution">
    <text evidence="1">The sequence shown here is derived from an EMBL/GenBank/DDBJ whole genome shotgun (WGS) entry which is preliminary data.</text>
</comment>
<sequence>MVLRINFQLPEGLKTLDTIVKKFIPQWNNGLKPFQCQSISKILDLDNLLCITATGDGKSALFAVSVPIHKEISQNRASFPKFGVNIKSKPVGLIITLIKSLVNNIVKELMSFGVQAFAYTQENIANTHRAGINIKHTCG</sequence>
<dbReference type="OrthoDB" id="3260945at2759"/>
<accession>V2WIN0</accession>
<evidence type="ECO:0000313" key="2">
    <source>
        <dbReference type="Proteomes" id="UP000017559"/>
    </source>
</evidence>
<name>V2WIN0_MONRO</name>
<dbReference type="SUPFAM" id="SSF52540">
    <property type="entry name" value="P-loop containing nucleoside triphosphate hydrolases"/>
    <property type="match status" value="1"/>
</dbReference>
<reference evidence="1 2" key="1">
    <citation type="journal article" date="2014" name="BMC Genomics">
        <title>Genome and secretome analysis of the hemibiotrophic fungal pathogen, Moniliophthora roreri, which causes frosty pod rot disease of cacao: mechanisms of the biotrophic and necrotrophic phases.</title>
        <authorList>
            <person name="Meinhardt L.W."/>
            <person name="Costa G.G.L."/>
            <person name="Thomazella D.P.T."/>
            <person name="Teixeira P.J.P.L."/>
            <person name="Carazzolle M.F."/>
            <person name="Schuster S.C."/>
            <person name="Carlson J.E."/>
            <person name="Guiltinan M.J."/>
            <person name="Mieczkowski P."/>
            <person name="Farmer A."/>
            <person name="Ramaraj T."/>
            <person name="Crozier J."/>
            <person name="Davis R.E."/>
            <person name="Shao J."/>
            <person name="Melnick R.L."/>
            <person name="Pereira G.A.G."/>
            <person name="Bailey B.A."/>
        </authorList>
    </citation>
    <scope>NUCLEOTIDE SEQUENCE [LARGE SCALE GENOMIC DNA]</scope>
    <source>
        <strain evidence="1 2">MCA 2997</strain>
    </source>
</reference>